<evidence type="ECO:0000256" key="1">
    <source>
        <dbReference type="SAM" id="MobiDB-lite"/>
    </source>
</evidence>
<dbReference type="GO" id="GO:0005737">
    <property type="term" value="C:cytoplasm"/>
    <property type="evidence" value="ECO:0007669"/>
    <property type="project" value="TreeGrafter"/>
</dbReference>
<evidence type="ECO:0000313" key="3">
    <source>
        <dbReference type="Proteomes" id="UP001163823"/>
    </source>
</evidence>
<dbReference type="AlphaFoldDB" id="A0AAD7L2E4"/>
<protein>
    <submittedName>
        <fullName evidence="2">Protein FAR-RED ELONGATED HYPOCOTYL 1</fullName>
    </submittedName>
</protein>
<dbReference type="InterPro" id="IPR037766">
    <property type="entry name" value="FHY1"/>
</dbReference>
<evidence type="ECO:0000313" key="2">
    <source>
        <dbReference type="EMBL" id="KAJ7950289.1"/>
    </source>
</evidence>
<dbReference type="GO" id="GO:0016607">
    <property type="term" value="C:nuclear speck"/>
    <property type="evidence" value="ECO:0007669"/>
    <property type="project" value="TreeGrafter"/>
</dbReference>
<proteinExistence type="predicted"/>
<keyword evidence="3" id="KW-1185">Reference proteome</keyword>
<comment type="caution">
    <text evidence="2">The sequence shown here is derived from an EMBL/GenBank/DDBJ whole genome shotgun (WGS) entry which is preliminary data.</text>
</comment>
<gene>
    <name evidence="2" type="ORF">O6P43_026500</name>
</gene>
<feature type="region of interest" description="Disordered" evidence="1">
    <location>
        <begin position="88"/>
        <end position="109"/>
    </location>
</feature>
<feature type="compositionally biased region" description="Polar residues" evidence="1">
    <location>
        <begin position="94"/>
        <end position="109"/>
    </location>
</feature>
<dbReference type="GO" id="GO:0009639">
    <property type="term" value="P:response to red or far red light"/>
    <property type="evidence" value="ECO:0007669"/>
    <property type="project" value="InterPro"/>
</dbReference>
<dbReference type="GO" id="GO:0051457">
    <property type="term" value="P:maintenance of protein location in nucleus"/>
    <property type="evidence" value="ECO:0007669"/>
    <property type="project" value="TreeGrafter"/>
</dbReference>
<name>A0AAD7L2E4_QUISA</name>
<dbReference type="PANTHER" id="PTHR37723:SF1">
    <property type="entry name" value="PROTEIN FAR-RED-ELONGATED HYPOCOTYL 1-LIKE"/>
    <property type="match status" value="1"/>
</dbReference>
<dbReference type="GO" id="GO:0061608">
    <property type="term" value="F:nuclear import signal receptor activity"/>
    <property type="evidence" value="ECO:0007669"/>
    <property type="project" value="TreeGrafter"/>
</dbReference>
<reference evidence="2" key="1">
    <citation type="journal article" date="2023" name="Science">
        <title>Elucidation of the pathway for biosynthesis of saponin adjuvants from the soapbark tree.</title>
        <authorList>
            <person name="Reed J."/>
            <person name="Orme A."/>
            <person name="El-Demerdash A."/>
            <person name="Owen C."/>
            <person name="Martin L.B.B."/>
            <person name="Misra R.C."/>
            <person name="Kikuchi S."/>
            <person name="Rejzek M."/>
            <person name="Martin A.C."/>
            <person name="Harkess A."/>
            <person name="Leebens-Mack J."/>
            <person name="Louveau T."/>
            <person name="Stephenson M.J."/>
            <person name="Osbourn A."/>
        </authorList>
    </citation>
    <scope>NUCLEOTIDE SEQUENCE</scope>
    <source>
        <strain evidence="2">S10</strain>
    </source>
</reference>
<organism evidence="2 3">
    <name type="scientific">Quillaja saponaria</name>
    <name type="common">Soap bark tree</name>
    <dbReference type="NCBI Taxonomy" id="32244"/>
    <lineage>
        <taxon>Eukaryota</taxon>
        <taxon>Viridiplantae</taxon>
        <taxon>Streptophyta</taxon>
        <taxon>Embryophyta</taxon>
        <taxon>Tracheophyta</taxon>
        <taxon>Spermatophyta</taxon>
        <taxon>Magnoliopsida</taxon>
        <taxon>eudicotyledons</taxon>
        <taxon>Gunneridae</taxon>
        <taxon>Pentapetalae</taxon>
        <taxon>rosids</taxon>
        <taxon>fabids</taxon>
        <taxon>Fabales</taxon>
        <taxon>Quillajaceae</taxon>
        <taxon>Quillaja</taxon>
    </lineage>
</organism>
<dbReference type="PANTHER" id="PTHR37723">
    <property type="entry name" value="PROTEIN FAR-RED ELONGATED HYPOCOTYL 1"/>
    <property type="match status" value="1"/>
</dbReference>
<dbReference type="EMBL" id="JARAOO010000011">
    <property type="protein sequence ID" value="KAJ7950289.1"/>
    <property type="molecule type" value="Genomic_DNA"/>
</dbReference>
<dbReference type="Proteomes" id="UP001163823">
    <property type="component" value="Chromosome 11"/>
</dbReference>
<sequence>MEVNNENPSEMNRFHLDKMLKTEIVELHKKRKLQAEQLGLPVPKHKCCARSFCCGPVYLFDENPKLESLRTHMIKEKTEVTVLVDASENKSAKDSNSFAEESDSGMSVNEETKFDAESSRTYVHDWPSTSSVNCEGDCLNDPHYISDGLPVEKTGYREGKLSFMSGEHHPSHDDPDIQALQNLDEYLLEFGNPIEYLSTEYGNRSIEKCLDKDFEDILCSNGANPNMHVLSSGQWTIDQEAQSGPRAPTIDQEFEQYFSMLLL</sequence>
<dbReference type="KEGG" id="qsa:O6P43_026500"/>
<accession>A0AAD7L2E4</accession>